<evidence type="ECO:0000256" key="2">
    <source>
        <dbReference type="ARBA" id="ARBA00022670"/>
    </source>
</evidence>
<keyword evidence="5" id="KW-0732">Signal</keyword>
<dbReference type="AlphaFoldDB" id="G7URT0"/>
<dbReference type="Gene3D" id="3.90.1720.10">
    <property type="entry name" value="endopeptidase domain like (from Nostoc punctiforme)"/>
    <property type="match status" value="1"/>
</dbReference>
<dbReference type="PANTHER" id="PTHR47053:SF1">
    <property type="entry name" value="MUREIN DD-ENDOPEPTIDASE MEPH-RELATED"/>
    <property type="match status" value="1"/>
</dbReference>
<feature type="domain" description="NlpC/P60" evidence="6">
    <location>
        <begin position="180"/>
        <end position="306"/>
    </location>
</feature>
<dbReference type="InterPro" id="IPR038765">
    <property type="entry name" value="Papain-like_cys_pep_sf"/>
</dbReference>
<evidence type="ECO:0000256" key="3">
    <source>
        <dbReference type="ARBA" id="ARBA00022801"/>
    </source>
</evidence>
<proteinExistence type="inferred from homology"/>
<dbReference type="Pfam" id="PF00877">
    <property type="entry name" value="NLPC_P60"/>
    <property type="match status" value="1"/>
</dbReference>
<organism evidence="7 8">
    <name type="scientific">Pseudoxanthomonas spadix (strain BD-a59)</name>
    <dbReference type="NCBI Taxonomy" id="1045855"/>
    <lineage>
        <taxon>Bacteria</taxon>
        <taxon>Pseudomonadati</taxon>
        <taxon>Pseudomonadota</taxon>
        <taxon>Gammaproteobacteria</taxon>
        <taxon>Lysobacterales</taxon>
        <taxon>Lysobacteraceae</taxon>
        <taxon>Pseudoxanthomonas</taxon>
    </lineage>
</organism>
<evidence type="ECO:0000256" key="5">
    <source>
        <dbReference type="SAM" id="SignalP"/>
    </source>
</evidence>
<evidence type="ECO:0000259" key="6">
    <source>
        <dbReference type="PROSITE" id="PS51935"/>
    </source>
</evidence>
<evidence type="ECO:0000313" key="7">
    <source>
        <dbReference type="EMBL" id="AER55958.1"/>
    </source>
</evidence>
<dbReference type="InterPro" id="IPR000064">
    <property type="entry name" value="NLP_P60_dom"/>
</dbReference>
<protein>
    <submittedName>
        <fullName evidence="7">NLP/P60 protein</fullName>
    </submittedName>
</protein>
<dbReference type="PROSITE" id="PS51935">
    <property type="entry name" value="NLPC_P60"/>
    <property type="match status" value="1"/>
</dbReference>
<keyword evidence="8" id="KW-1185">Reference proteome</keyword>
<dbReference type="PANTHER" id="PTHR47053">
    <property type="entry name" value="MUREIN DD-ENDOPEPTIDASE MEPH-RELATED"/>
    <property type="match status" value="1"/>
</dbReference>
<evidence type="ECO:0000313" key="8">
    <source>
        <dbReference type="Proteomes" id="UP000005870"/>
    </source>
</evidence>
<dbReference type="MEROPS" id="C40.006"/>
<dbReference type="InterPro" id="IPR051202">
    <property type="entry name" value="Peptidase_C40"/>
</dbReference>
<feature type="chain" id="PRO_5003504315" evidence="5">
    <location>
        <begin position="41"/>
        <end position="307"/>
    </location>
</feature>
<dbReference type="GO" id="GO:0006508">
    <property type="term" value="P:proteolysis"/>
    <property type="evidence" value="ECO:0007669"/>
    <property type="project" value="UniProtKB-KW"/>
</dbReference>
<reference evidence="7 8" key="1">
    <citation type="journal article" date="2012" name="J. Bacteriol.">
        <title>Complete Genome Sequence of the BTEX-Degrading Bacterium Pseudoxanthomonas spadix BD-a59.</title>
        <authorList>
            <person name="Lee S.H."/>
            <person name="Jin H.M."/>
            <person name="Lee H.J."/>
            <person name="Kim J.M."/>
            <person name="Jeon C.O."/>
        </authorList>
    </citation>
    <scope>NUCLEOTIDE SEQUENCE [LARGE SCALE GENOMIC DNA]</scope>
    <source>
        <strain evidence="7 8">BD-a59</strain>
    </source>
</reference>
<keyword evidence="3" id="KW-0378">Hydrolase</keyword>
<comment type="similarity">
    <text evidence="1">Belongs to the peptidase C40 family.</text>
</comment>
<dbReference type="SUPFAM" id="SSF54001">
    <property type="entry name" value="Cysteine proteinases"/>
    <property type="match status" value="1"/>
</dbReference>
<dbReference type="Proteomes" id="UP000005870">
    <property type="component" value="Chromosome"/>
</dbReference>
<dbReference type="HOGENOM" id="CLU_016043_3_0_6"/>
<evidence type="ECO:0000256" key="4">
    <source>
        <dbReference type="ARBA" id="ARBA00022807"/>
    </source>
</evidence>
<accession>G7URT0</accession>
<evidence type="ECO:0000256" key="1">
    <source>
        <dbReference type="ARBA" id="ARBA00007074"/>
    </source>
</evidence>
<gene>
    <name evidence="7" type="ordered locus">DSC_06535</name>
</gene>
<dbReference type="GO" id="GO:0008234">
    <property type="term" value="F:cysteine-type peptidase activity"/>
    <property type="evidence" value="ECO:0007669"/>
    <property type="project" value="UniProtKB-KW"/>
</dbReference>
<keyword evidence="4" id="KW-0788">Thiol protease</keyword>
<keyword evidence="2" id="KW-0645">Protease</keyword>
<feature type="signal peptide" evidence="5">
    <location>
        <begin position="1"/>
        <end position="40"/>
    </location>
</feature>
<name>G7URT0_PSEUP</name>
<dbReference type="EMBL" id="CP003093">
    <property type="protein sequence ID" value="AER55958.1"/>
    <property type="molecule type" value="Genomic_DNA"/>
</dbReference>
<sequence>MTNDDLPSGTPLTTRRPRRGSLHLLILALLGTSASPLAIAQDAAPGSQPQAIHTLSGDVATVTSPVPTTVATGVPTTITPAGPAAVPAGQSLAATPLAVTLPASALVPGAAVPAVASTGSSLRDKATQAAAATLTALLPRLAATDTVPVMDRSAMLAGDLSRLLSNYDLTGAAAANETEVGKVQSVLQRALTLLGTPYRWGGTDPDSGLDCSGLVGYVFRTALGVDLPRVSRDMAASGEGQLISNRDELRQGDLVFFGVRGRVNHVGIYVGEGRFLHSPSTGKDVRVDTLTSGYWGGRFMQARRVTM</sequence>
<dbReference type="STRING" id="1045855.DSC_06535"/>
<dbReference type="eggNOG" id="COG0791">
    <property type="taxonomic scope" value="Bacteria"/>
</dbReference>
<dbReference type="KEGG" id="psd:DSC_06535"/>